<dbReference type="InParanoid" id="L5KQ20"/>
<gene>
    <name evidence="1" type="ORF">PAL_GLEAN10002255</name>
</gene>
<dbReference type="EMBL" id="KB030634">
    <property type="protein sequence ID" value="ELK13021.1"/>
    <property type="molecule type" value="Genomic_DNA"/>
</dbReference>
<sequence>MAESGTNIQPLEKAGNHHVFKEEVMFCEWLSQQLRVSQRATLSSWLLLGTVFGKTSRALTWHISVSTLLLVC</sequence>
<dbReference type="Proteomes" id="UP000010552">
    <property type="component" value="Unassembled WGS sequence"/>
</dbReference>
<reference evidence="2" key="1">
    <citation type="journal article" date="2013" name="Science">
        <title>Comparative analysis of bat genomes provides insight into the evolution of flight and immunity.</title>
        <authorList>
            <person name="Zhang G."/>
            <person name="Cowled C."/>
            <person name="Shi Z."/>
            <person name="Huang Z."/>
            <person name="Bishop-Lilly K.A."/>
            <person name="Fang X."/>
            <person name="Wynne J.W."/>
            <person name="Xiong Z."/>
            <person name="Baker M.L."/>
            <person name="Zhao W."/>
            <person name="Tachedjian M."/>
            <person name="Zhu Y."/>
            <person name="Zhou P."/>
            <person name="Jiang X."/>
            <person name="Ng J."/>
            <person name="Yang L."/>
            <person name="Wu L."/>
            <person name="Xiao J."/>
            <person name="Feng Y."/>
            <person name="Chen Y."/>
            <person name="Sun X."/>
            <person name="Zhang Y."/>
            <person name="Marsh G.A."/>
            <person name="Crameri G."/>
            <person name="Broder C.C."/>
            <person name="Frey K.G."/>
            <person name="Wang L.F."/>
            <person name="Wang J."/>
        </authorList>
    </citation>
    <scope>NUCLEOTIDE SEQUENCE [LARGE SCALE GENOMIC DNA]</scope>
</reference>
<name>L5KQ20_PTEAL</name>
<accession>L5KQ20</accession>
<protein>
    <submittedName>
        <fullName evidence="1">Uncharacterized protein</fullName>
    </submittedName>
</protein>
<evidence type="ECO:0000313" key="2">
    <source>
        <dbReference type="Proteomes" id="UP000010552"/>
    </source>
</evidence>
<evidence type="ECO:0000313" key="1">
    <source>
        <dbReference type="EMBL" id="ELK13021.1"/>
    </source>
</evidence>
<organism evidence="1 2">
    <name type="scientific">Pteropus alecto</name>
    <name type="common">Black flying fox</name>
    <dbReference type="NCBI Taxonomy" id="9402"/>
    <lineage>
        <taxon>Eukaryota</taxon>
        <taxon>Metazoa</taxon>
        <taxon>Chordata</taxon>
        <taxon>Craniata</taxon>
        <taxon>Vertebrata</taxon>
        <taxon>Euteleostomi</taxon>
        <taxon>Mammalia</taxon>
        <taxon>Eutheria</taxon>
        <taxon>Laurasiatheria</taxon>
        <taxon>Chiroptera</taxon>
        <taxon>Yinpterochiroptera</taxon>
        <taxon>Pteropodoidea</taxon>
        <taxon>Pteropodidae</taxon>
        <taxon>Pteropodinae</taxon>
        <taxon>Pteropus</taxon>
    </lineage>
</organism>
<proteinExistence type="predicted"/>
<dbReference type="AlphaFoldDB" id="L5KQ20"/>
<keyword evidence="2" id="KW-1185">Reference proteome</keyword>